<evidence type="ECO:0000313" key="9">
    <source>
        <dbReference type="EMBL" id="MDQ0555603.1"/>
    </source>
</evidence>
<evidence type="ECO:0000313" key="10">
    <source>
        <dbReference type="Proteomes" id="UP001232584"/>
    </source>
</evidence>
<dbReference type="EMBL" id="JAUSWG010000002">
    <property type="protein sequence ID" value="MDQ0555603.1"/>
    <property type="molecule type" value="Genomic_DNA"/>
</dbReference>
<feature type="domain" description="ABC3 transporter permease C-terminal" evidence="8">
    <location>
        <begin position="270"/>
        <end position="387"/>
    </location>
</feature>
<evidence type="ECO:0000256" key="2">
    <source>
        <dbReference type="ARBA" id="ARBA00022475"/>
    </source>
</evidence>
<name>A0ABU0MXG1_9FIRM</name>
<dbReference type="Pfam" id="PF02687">
    <property type="entry name" value="FtsX"/>
    <property type="match status" value="2"/>
</dbReference>
<evidence type="ECO:0000256" key="7">
    <source>
        <dbReference type="SAM" id="Phobius"/>
    </source>
</evidence>
<evidence type="ECO:0000256" key="6">
    <source>
        <dbReference type="ARBA" id="ARBA00038076"/>
    </source>
</evidence>
<gene>
    <name evidence="9" type="ORF">QOZ92_000716</name>
</gene>
<feature type="transmembrane region" description="Helical" evidence="7">
    <location>
        <begin position="270"/>
        <end position="292"/>
    </location>
</feature>
<feature type="transmembrane region" description="Helical" evidence="7">
    <location>
        <begin position="357"/>
        <end position="380"/>
    </location>
</feature>
<comment type="subcellular location">
    <subcellularLocation>
        <location evidence="1">Cell membrane</location>
        <topology evidence="1">Multi-pass membrane protein</topology>
    </subcellularLocation>
</comment>
<feature type="transmembrane region" description="Helical" evidence="7">
    <location>
        <begin position="21"/>
        <end position="39"/>
    </location>
</feature>
<evidence type="ECO:0000256" key="4">
    <source>
        <dbReference type="ARBA" id="ARBA00022989"/>
    </source>
</evidence>
<evidence type="ECO:0000256" key="1">
    <source>
        <dbReference type="ARBA" id="ARBA00004651"/>
    </source>
</evidence>
<comment type="similarity">
    <text evidence="6">Belongs to the ABC-4 integral membrane protein family.</text>
</comment>
<keyword evidence="4 7" id="KW-1133">Transmembrane helix</keyword>
<keyword evidence="3 7" id="KW-0812">Transmembrane</keyword>
<dbReference type="RefSeq" id="WP_307503106.1">
    <property type="nucleotide sequence ID" value="NZ_BAAACE010000029.1"/>
</dbReference>
<evidence type="ECO:0000256" key="3">
    <source>
        <dbReference type="ARBA" id="ARBA00022692"/>
    </source>
</evidence>
<reference evidence="9 10" key="1">
    <citation type="submission" date="2023-07" db="EMBL/GenBank/DDBJ databases">
        <title>Genomic Encyclopedia of Type Strains, Phase IV (KMG-IV): sequencing the most valuable type-strain genomes for metagenomic binning, comparative biology and taxonomic classification.</title>
        <authorList>
            <person name="Goeker M."/>
        </authorList>
    </citation>
    <scope>NUCLEOTIDE SEQUENCE [LARGE SCALE GENOMIC DNA]</scope>
    <source>
        <strain evidence="9 10">DSM 15049</strain>
    </source>
</reference>
<evidence type="ECO:0000256" key="5">
    <source>
        <dbReference type="ARBA" id="ARBA00023136"/>
    </source>
</evidence>
<dbReference type="InterPro" id="IPR050250">
    <property type="entry name" value="Macrolide_Exporter_MacB"/>
</dbReference>
<keyword evidence="5 7" id="KW-0472">Membrane</keyword>
<sequence>MGIYFKISLSYLRKNKLRTSLLTLGVVLGVTLIFGLNVIKESQNKNDVNAIHKLYGGYHLEFNNLNFTNTEKLKNDKGILKITTVQNLGNIVDKQGNSFSLKSAGKDYLTGKSSKLIKGRTPMNSNEIVIEKKALEAMNMDDTLNSTLDFTIKKKYTDSEGNNQIYTTDKRFKLVGVIEKPKGFYDDIFDLEAFTYRNDEKNNIIPQNIVTYNSILSLKSGWQNIQGQAENIIQANNLGKKSYVPNIPLVKELCDIEIEKDNPDVYKKEILIIIAASIFIFNIFNITLNEIVKEMGLLRLIGSSKKKVRLIIVYQALIIMVIGIILGLSFGLGFSYVGVNIYNVQLYQESVMKPRLYVSNLNIIKAIIIGVFAVVASCIIPMWKVGNVSTIETTKKTDKVKKFRGSYRLNNLFSKLFGFYGFMGLKNIGRNKTRAFISMLSIALGGYIFITTFSSMQGEVNNKIEDMQNRYDITMQFGGISDVDTLRYTDNNVNKIKNINGVKSVNTVQESDGFFDFKNNEINKEFIKYNGIETRDKMEYEMQLRLYGSDYIKETLNRFVQDGNLDDIGKVTNGYQNIAVYNYFYDKVNEHTLKKVFTNINIGDILIIKLPITEKGKVVYKENKVRVCATLKPEWMSRGGGSFGHNFEIITSQNHSESLTGEQKYTKLGINLKDPYDKTINKKVQEVSNGIHGSQFNSRLMYREIGKSLSENYMKSQISIIVLVLIIAGINIFCTIRTNLLIRKKEISTLRAIGLSFRNMKKMVIYEALTYAILSFIITLIPSTINLIKFVNWNNDAYINFGIEHFMNFTFPFKESIIFLIISIIVCILAVMTSNREFKNMSIIEGVKASD</sequence>
<accession>A0ABU0MXG1</accession>
<proteinExistence type="inferred from homology"/>
<keyword evidence="10" id="KW-1185">Reference proteome</keyword>
<feature type="domain" description="ABC3 transporter permease C-terminal" evidence="8">
    <location>
        <begin position="719"/>
        <end position="836"/>
    </location>
</feature>
<dbReference type="Proteomes" id="UP001232584">
    <property type="component" value="Unassembled WGS sequence"/>
</dbReference>
<feature type="transmembrane region" description="Helical" evidence="7">
    <location>
        <begin position="435"/>
        <end position="456"/>
    </location>
</feature>
<feature type="transmembrane region" description="Helical" evidence="7">
    <location>
        <begin position="718"/>
        <end position="742"/>
    </location>
</feature>
<feature type="transmembrane region" description="Helical" evidence="7">
    <location>
        <begin position="312"/>
        <end position="337"/>
    </location>
</feature>
<feature type="transmembrane region" description="Helical" evidence="7">
    <location>
        <begin position="763"/>
        <end position="785"/>
    </location>
</feature>
<organism evidence="9 10">
    <name type="scientific">Paraclostridium ghonii</name>
    <dbReference type="NCBI Taxonomy" id="29358"/>
    <lineage>
        <taxon>Bacteria</taxon>
        <taxon>Bacillati</taxon>
        <taxon>Bacillota</taxon>
        <taxon>Clostridia</taxon>
        <taxon>Peptostreptococcales</taxon>
        <taxon>Peptostreptococcaceae</taxon>
        <taxon>Paraclostridium</taxon>
    </lineage>
</organism>
<protein>
    <submittedName>
        <fullName evidence="9">ABC transport system permease protein</fullName>
    </submittedName>
</protein>
<evidence type="ECO:0000259" key="8">
    <source>
        <dbReference type="Pfam" id="PF02687"/>
    </source>
</evidence>
<dbReference type="InterPro" id="IPR003838">
    <property type="entry name" value="ABC3_permease_C"/>
</dbReference>
<comment type="caution">
    <text evidence="9">The sequence shown here is derived from an EMBL/GenBank/DDBJ whole genome shotgun (WGS) entry which is preliminary data.</text>
</comment>
<keyword evidence="2" id="KW-1003">Cell membrane</keyword>
<dbReference type="PANTHER" id="PTHR30572">
    <property type="entry name" value="MEMBRANE COMPONENT OF TRANSPORTER-RELATED"/>
    <property type="match status" value="1"/>
</dbReference>
<dbReference type="PANTHER" id="PTHR30572:SF4">
    <property type="entry name" value="ABC TRANSPORTER PERMEASE YTRF"/>
    <property type="match status" value="1"/>
</dbReference>
<feature type="transmembrane region" description="Helical" evidence="7">
    <location>
        <begin position="816"/>
        <end position="833"/>
    </location>
</feature>